<evidence type="ECO:0000313" key="3">
    <source>
        <dbReference type="EMBL" id="MBB5599314.1"/>
    </source>
</evidence>
<dbReference type="PANTHER" id="PTHR35007">
    <property type="entry name" value="INTEGRAL MEMBRANE PROTEIN-RELATED"/>
    <property type="match status" value="1"/>
</dbReference>
<evidence type="ECO:0000313" key="4">
    <source>
        <dbReference type="Proteomes" id="UP000523863"/>
    </source>
</evidence>
<protein>
    <recommendedName>
        <fullName evidence="5">Type II secretion system protein GspF domain-containing protein</fullName>
    </recommendedName>
</protein>
<feature type="compositionally biased region" description="Basic and acidic residues" evidence="1">
    <location>
        <begin position="25"/>
        <end position="37"/>
    </location>
</feature>
<dbReference type="AlphaFoldDB" id="A0A7W9DCA0"/>
<accession>A0A7W9DCA0</accession>
<feature type="transmembrane region" description="Helical" evidence="2">
    <location>
        <begin position="224"/>
        <end position="246"/>
    </location>
</feature>
<dbReference type="Proteomes" id="UP000523863">
    <property type="component" value="Unassembled WGS sequence"/>
</dbReference>
<dbReference type="RefSeq" id="WP_183644236.1">
    <property type="nucleotide sequence ID" value="NZ_JACHBL010000001.1"/>
</dbReference>
<dbReference type="EMBL" id="JACHBL010000001">
    <property type="protein sequence ID" value="MBB5599314.1"/>
    <property type="molecule type" value="Genomic_DNA"/>
</dbReference>
<evidence type="ECO:0000256" key="2">
    <source>
        <dbReference type="SAM" id="Phobius"/>
    </source>
</evidence>
<keyword evidence="2" id="KW-0812">Transmembrane</keyword>
<comment type="caution">
    <text evidence="3">The sequence shown here is derived from an EMBL/GenBank/DDBJ whole genome shotgun (WGS) entry which is preliminary data.</text>
</comment>
<proteinExistence type="predicted"/>
<reference evidence="3 4" key="1">
    <citation type="submission" date="2020-08" db="EMBL/GenBank/DDBJ databases">
        <title>Sequencing the genomes of 1000 actinobacteria strains.</title>
        <authorList>
            <person name="Klenk H.-P."/>
        </authorList>
    </citation>
    <scope>NUCLEOTIDE SEQUENCE [LARGE SCALE GENOMIC DNA]</scope>
    <source>
        <strain evidence="3 4">DSM 23694</strain>
    </source>
</reference>
<evidence type="ECO:0000256" key="1">
    <source>
        <dbReference type="SAM" id="MobiDB-lite"/>
    </source>
</evidence>
<name>A0A7W9DCA0_9MICC</name>
<keyword evidence="2" id="KW-0472">Membrane</keyword>
<keyword evidence="2" id="KW-1133">Transmembrane helix</keyword>
<gene>
    <name evidence="3" type="ORF">BKA12_002394</name>
</gene>
<keyword evidence="4" id="KW-1185">Reference proteome</keyword>
<sequence>MLWLIAALVAVSVFVWLQPAPSPSSHEKPELRRRQLADSRSPSFPALSRFKTVRLPFAPSSTDTWVVQEELAQGVRKIAALLRAGVPPVRAWELLAHHETLRARQEPHHEDSSTDGASATFADVAHRVSAAMRLGLEPDRPLKRASQQPQDLWARLSWCVSLSKETGTPLSTLFERVAADESARADRGRALESVLAGPKMTQKLLGWLPAGGVLMAQLLGAQPLSLLFGSVVGQALLVGGCTLWWINLWWSKKLLEKVTTCSSN</sequence>
<feature type="region of interest" description="Disordered" evidence="1">
    <location>
        <begin position="20"/>
        <end position="39"/>
    </location>
</feature>
<organism evidence="3 4">
    <name type="scientific">Neomicrococcus lactis</name>
    <dbReference type="NCBI Taxonomy" id="732241"/>
    <lineage>
        <taxon>Bacteria</taxon>
        <taxon>Bacillati</taxon>
        <taxon>Actinomycetota</taxon>
        <taxon>Actinomycetes</taxon>
        <taxon>Micrococcales</taxon>
        <taxon>Micrococcaceae</taxon>
        <taxon>Neomicrococcus</taxon>
    </lineage>
</organism>
<dbReference type="PANTHER" id="PTHR35007:SF4">
    <property type="entry name" value="CONSERVED TRANSMEMBRANE PROTEIN-RELATED"/>
    <property type="match status" value="1"/>
</dbReference>
<evidence type="ECO:0008006" key="5">
    <source>
        <dbReference type="Google" id="ProtNLM"/>
    </source>
</evidence>